<keyword evidence="2" id="KW-0285">Flavoprotein</keyword>
<dbReference type="PANTHER" id="PTHR42913:SF9">
    <property type="entry name" value="SLR1591 PROTEIN"/>
    <property type="match status" value="1"/>
</dbReference>
<dbReference type="InterPro" id="IPR023753">
    <property type="entry name" value="FAD/NAD-binding_dom"/>
</dbReference>
<keyword evidence="4" id="KW-0560">Oxidoreductase</keyword>
<proteinExistence type="predicted"/>
<keyword evidence="3" id="KW-0274">FAD</keyword>
<organism evidence="6 7">
    <name type="scientific">Ciceribacter thiooxidans</name>
    <dbReference type="NCBI Taxonomy" id="1969821"/>
    <lineage>
        <taxon>Bacteria</taxon>
        <taxon>Pseudomonadati</taxon>
        <taxon>Pseudomonadota</taxon>
        <taxon>Alphaproteobacteria</taxon>
        <taxon>Hyphomicrobiales</taxon>
        <taxon>Rhizobiaceae</taxon>
        <taxon>Ciceribacter</taxon>
    </lineage>
</organism>
<evidence type="ECO:0000259" key="5">
    <source>
        <dbReference type="Pfam" id="PF07992"/>
    </source>
</evidence>
<feature type="domain" description="FAD/NAD(P)-binding" evidence="5">
    <location>
        <begin position="2"/>
        <end position="284"/>
    </location>
</feature>
<comment type="caution">
    <text evidence="6">The sequence shown here is derived from an EMBL/GenBank/DDBJ whole genome shotgun (WGS) entry which is preliminary data.</text>
</comment>
<dbReference type="NCBIfam" id="TIGR03169">
    <property type="entry name" value="Nterm_to_SelD"/>
    <property type="match status" value="1"/>
</dbReference>
<reference evidence="7" key="1">
    <citation type="journal article" date="2019" name="Int. J. Syst. Evol. Microbiol.">
        <title>The Global Catalogue of Microorganisms (GCM) 10K type strain sequencing project: providing services to taxonomists for standard genome sequencing and annotation.</title>
        <authorList>
            <consortium name="The Broad Institute Genomics Platform"/>
            <consortium name="The Broad Institute Genome Sequencing Center for Infectious Disease"/>
            <person name="Wu L."/>
            <person name="Ma J."/>
        </authorList>
    </citation>
    <scope>NUCLEOTIDE SEQUENCE [LARGE SCALE GENOMIC DNA]</scope>
    <source>
        <strain evidence="7">KCTC 52231</strain>
    </source>
</reference>
<dbReference type="InterPro" id="IPR051169">
    <property type="entry name" value="NADH-Q_oxidoreductase"/>
</dbReference>
<dbReference type="SUPFAM" id="SSF51905">
    <property type="entry name" value="FAD/NAD(P)-binding domain"/>
    <property type="match status" value="2"/>
</dbReference>
<dbReference type="InterPro" id="IPR017584">
    <property type="entry name" value="Pyridine_nucleo_diS_OxRdtase_N"/>
</dbReference>
<dbReference type="Proteomes" id="UP001595647">
    <property type="component" value="Unassembled WGS sequence"/>
</dbReference>
<keyword evidence="7" id="KW-1185">Reference proteome</keyword>
<evidence type="ECO:0000313" key="6">
    <source>
        <dbReference type="EMBL" id="MFC3165949.1"/>
    </source>
</evidence>
<accession>A0ABV7I9K3</accession>
<dbReference type="Pfam" id="PF07992">
    <property type="entry name" value="Pyr_redox_2"/>
    <property type="match status" value="1"/>
</dbReference>
<evidence type="ECO:0000256" key="1">
    <source>
        <dbReference type="ARBA" id="ARBA00001974"/>
    </source>
</evidence>
<dbReference type="PRINTS" id="PR00411">
    <property type="entry name" value="PNDRDTASEI"/>
</dbReference>
<comment type="cofactor">
    <cofactor evidence="1">
        <name>FAD</name>
        <dbReference type="ChEBI" id="CHEBI:57692"/>
    </cofactor>
</comment>
<sequence length="446" mass="48125">MRLVLVGGGHAHLIVLEALAERRDATLDVTLVTPSRWQYYSGMLPGWIMGRYGEDDCRVDLHPLASRAGANLVLGRVVAMNADRNLLCLQDGRHLEYDLLSLDTGSETNVEWLASLSERLLTVKPVEQFFALWQEVVNPLTARPCPSIVVVGGGAAGAELSIAVKSALSAADGKCSVTLVAGNSGLLSGHNPVVRRRMQSALDAAGIRVLRERAAGVEDGVLLPGGELVKADLVIAATGARPSAFLAQSRLALSDDGFVAVDSFHRSLSHPNVFAAGDVSTRLDGATTRSGVHAVRAGPILAHNLIAATRSLPLRPYRPRRRSLYLIVSGPDKAIVSWGDLGAAGRWARLWKDRIDRNFIKRFHRGERDRVSRMQEFFAVALQRSIVASALRISLFVGTVLNLINQGGAVLSGDAPSWPHIVLNYAVPYCVATYSAVLIEMKRMGE</sequence>
<dbReference type="InterPro" id="IPR047700">
    <property type="entry name" value="NrtS-like"/>
</dbReference>
<protein>
    <submittedName>
        <fullName evidence="6">Nitrate/nitrite transporter NrtS</fullName>
    </submittedName>
</protein>
<name>A0ABV7I9K3_9HYPH</name>
<dbReference type="RefSeq" id="WP_182308503.1">
    <property type="nucleotide sequence ID" value="NZ_CP059897.1"/>
</dbReference>
<evidence type="ECO:0000256" key="3">
    <source>
        <dbReference type="ARBA" id="ARBA00022827"/>
    </source>
</evidence>
<dbReference type="InterPro" id="IPR036188">
    <property type="entry name" value="FAD/NAD-bd_sf"/>
</dbReference>
<dbReference type="NCBIfam" id="NF038050">
    <property type="entry name" value="NrtS"/>
    <property type="match status" value="1"/>
</dbReference>
<evidence type="ECO:0000313" key="7">
    <source>
        <dbReference type="Proteomes" id="UP001595647"/>
    </source>
</evidence>
<dbReference type="EMBL" id="JBHRTG010000019">
    <property type="protein sequence ID" value="MFC3165949.1"/>
    <property type="molecule type" value="Genomic_DNA"/>
</dbReference>
<dbReference type="PANTHER" id="PTHR42913">
    <property type="entry name" value="APOPTOSIS-INDUCING FACTOR 1"/>
    <property type="match status" value="1"/>
</dbReference>
<dbReference type="PRINTS" id="PR00368">
    <property type="entry name" value="FADPNR"/>
</dbReference>
<evidence type="ECO:0000256" key="4">
    <source>
        <dbReference type="ARBA" id="ARBA00023002"/>
    </source>
</evidence>
<dbReference type="Gene3D" id="3.50.50.100">
    <property type="match status" value="1"/>
</dbReference>
<evidence type="ECO:0000256" key="2">
    <source>
        <dbReference type="ARBA" id="ARBA00022630"/>
    </source>
</evidence>
<gene>
    <name evidence="6" type="primary">nrtS</name>
    <name evidence="6" type="ORF">ACFOHV_21955</name>
</gene>